<dbReference type="PROSITE" id="PS51257">
    <property type="entry name" value="PROKAR_LIPOPROTEIN"/>
    <property type="match status" value="1"/>
</dbReference>
<dbReference type="Pfam" id="PF14559">
    <property type="entry name" value="TPR_19"/>
    <property type="match status" value="2"/>
</dbReference>
<dbReference type="Pfam" id="PF13432">
    <property type="entry name" value="TPR_16"/>
    <property type="match status" value="1"/>
</dbReference>
<evidence type="ECO:0000256" key="2">
    <source>
        <dbReference type="ARBA" id="ARBA00022803"/>
    </source>
</evidence>
<name>A0A497ZWF8_9RHOB</name>
<dbReference type="PANTHER" id="PTHR45586">
    <property type="entry name" value="TPR REPEAT-CONTAINING PROTEIN PA4667"/>
    <property type="match status" value="1"/>
</dbReference>
<protein>
    <submittedName>
        <fullName evidence="4">Tfp pilus assembly protein PilF</fullName>
    </submittedName>
</protein>
<keyword evidence="1" id="KW-0677">Repeat</keyword>
<accession>A0A497ZWF8</accession>
<dbReference type="EMBL" id="RCCT01000003">
    <property type="protein sequence ID" value="RLK07337.1"/>
    <property type="molecule type" value="Genomic_DNA"/>
</dbReference>
<dbReference type="InterPro" id="IPR011990">
    <property type="entry name" value="TPR-like_helical_dom_sf"/>
</dbReference>
<dbReference type="SMART" id="SM00028">
    <property type="entry name" value="TPR"/>
    <property type="match status" value="7"/>
</dbReference>
<gene>
    <name evidence="4" type="ORF">CLV75_2458</name>
</gene>
<comment type="caution">
    <text evidence="4">The sequence shown here is derived from an EMBL/GenBank/DDBJ whole genome shotgun (WGS) entry which is preliminary data.</text>
</comment>
<feature type="repeat" description="TPR" evidence="3">
    <location>
        <begin position="757"/>
        <end position="790"/>
    </location>
</feature>
<dbReference type="RefSeq" id="WP_010442216.1">
    <property type="nucleotide sequence ID" value="NZ_AEYW01000014.1"/>
</dbReference>
<dbReference type="InterPro" id="IPR051012">
    <property type="entry name" value="CellSynth/LPSAsmb/PSIAsmb"/>
</dbReference>
<sequence>MFRHLINPPLIALCTTIFLAGCESSEERAERFYQSALELLETGDPELALLELRNVLELDVSHTQGRILFAQTLAQQGQIGEALNQYLRVVEQEPERLDTRLIVTRMSLDQNRWEDALRHGRTARDLAANNADVRFLNAVLDYREGIEAEDIAALDAPLQVAQDRLVDSPDDRLARRLVIDHAVTTGNPDLALRRIETALTHLPDEYEFHLARLRILSDQQDMAAIGEALRELTGRFPDRRLARNMRLAWHMEQKDVAGGEAFLRQLANAPNTGVDDHLQVVNFLKRTQGEEAARSELNSLISAQPENKSYQATLAALNYEAGQTAAAIEMMHELLADAQATEETANLKINLARMLISGGDVPAAEALISEVLAEAPGHTEALKMHATWQIREDRPEEAILTLRTAQAGAPRDPNILILMGQAHERTGARELAGERYALAVEASGRALDESLRYAAFLLSDDRLDVAETVLADALGVTPGNVELLTAMAEIQLRQKNWIRVKRLIWRLRAQDDPSALTAADRIEAAVLVQQNRTEDAIRFLSDLSAAEPADLNALTNLIGTMVQNGKINTAVDVLENRLQDTPGDPVLRYLRAGIYEAEGQDDEAEAIYRVLLTEDPENLRAVRQMARMLTRQGREPELTALLNVASDANPDAVLPRALRAEQLQRQNDFDGAIAAYDALYTNNSDVEVFANNLASLISIHRDDAESLSRAFVVARRFQRSDVPAFRNTYGWIVFLRGELDEAIIHLEAAAQGLPDNPTVQYHLGEAYVAAGRGEDAQRVLNRAVALSAQHDFSQLQRTQELLQQLSVNR</sequence>
<evidence type="ECO:0000313" key="5">
    <source>
        <dbReference type="Proteomes" id="UP000271700"/>
    </source>
</evidence>
<organism evidence="4 5">
    <name type="scientific">Ruegeria conchae</name>
    <dbReference type="NCBI Taxonomy" id="981384"/>
    <lineage>
        <taxon>Bacteria</taxon>
        <taxon>Pseudomonadati</taxon>
        <taxon>Pseudomonadota</taxon>
        <taxon>Alphaproteobacteria</taxon>
        <taxon>Rhodobacterales</taxon>
        <taxon>Roseobacteraceae</taxon>
        <taxon>Ruegeria</taxon>
    </lineage>
</organism>
<keyword evidence="2 3" id="KW-0802">TPR repeat</keyword>
<dbReference type="OrthoDB" id="7637125at2"/>
<dbReference type="Gene3D" id="1.25.40.10">
    <property type="entry name" value="Tetratricopeptide repeat domain"/>
    <property type="match status" value="3"/>
</dbReference>
<keyword evidence="5" id="KW-1185">Reference proteome</keyword>
<proteinExistence type="predicted"/>
<dbReference type="STRING" id="981384.GCA_000192475_01355"/>
<dbReference type="Proteomes" id="UP000271700">
    <property type="component" value="Unassembled WGS sequence"/>
</dbReference>
<evidence type="ECO:0000256" key="3">
    <source>
        <dbReference type="PROSITE-ProRule" id="PRU00339"/>
    </source>
</evidence>
<reference evidence="4 5" key="1">
    <citation type="submission" date="2018-10" db="EMBL/GenBank/DDBJ databases">
        <title>Genomic Encyclopedia of Archaeal and Bacterial Type Strains, Phase II (KMG-II): from individual species to whole genera.</title>
        <authorList>
            <person name="Goeker M."/>
        </authorList>
    </citation>
    <scope>NUCLEOTIDE SEQUENCE [LARGE SCALE GENOMIC DNA]</scope>
    <source>
        <strain evidence="4 5">DSM 29317</strain>
    </source>
</reference>
<evidence type="ECO:0000256" key="1">
    <source>
        <dbReference type="ARBA" id="ARBA00022737"/>
    </source>
</evidence>
<dbReference type="PROSITE" id="PS50005">
    <property type="entry name" value="TPR"/>
    <property type="match status" value="1"/>
</dbReference>
<dbReference type="PANTHER" id="PTHR45586:SF1">
    <property type="entry name" value="LIPOPOLYSACCHARIDE ASSEMBLY PROTEIN B"/>
    <property type="match status" value="1"/>
</dbReference>
<evidence type="ECO:0000313" key="4">
    <source>
        <dbReference type="EMBL" id="RLK07337.1"/>
    </source>
</evidence>
<dbReference type="AlphaFoldDB" id="A0A497ZWF8"/>
<dbReference type="InterPro" id="IPR019734">
    <property type="entry name" value="TPR_rpt"/>
</dbReference>
<dbReference type="SUPFAM" id="SSF48452">
    <property type="entry name" value="TPR-like"/>
    <property type="match status" value="3"/>
</dbReference>